<evidence type="ECO:0000256" key="1">
    <source>
        <dbReference type="ARBA" id="ARBA00004240"/>
    </source>
</evidence>
<evidence type="ECO:0000256" key="2">
    <source>
        <dbReference type="ARBA" id="ARBA00004371"/>
    </source>
</evidence>
<feature type="signal peptide" evidence="21">
    <location>
        <begin position="1"/>
        <end position="30"/>
    </location>
</feature>
<evidence type="ECO:0000256" key="13">
    <source>
        <dbReference type="ARBA" id="ARBA00022833"/>
    </source>
</evidence>
<dbReference type="InterPro" id="IPR039866">
    <property type="entry name" value="CPQ"/>
</dbReference>
<evidence type="ECO:0000256" key="5">
    <source>
        <dbReference type="ARBA" id="ARBA00014116"/>
    </source>
</evidence>
<evidence type="ECO:0000256" key="21">
    <source>
        <dbReference type="SAM" id="SignalP"/>
    </source>
</evidence>
<dbReference type="SUPFAM" id="SSF53187">
    <property type="entry name" value="Zn-dependent exopeptidases"/>
    <property type="match status" value="1"/>
</dbReference>
<evidence type="ECO:0000256" key="19">
    <source>
        <dbReference type="ARBA" id="ARBA00025833"/>
    </source>
</evidence>
<dbReference type="InterPro" id="IPR007484">
    <property type="entry name" value="Peptidase_M28"/>
</dbReference>
<dbReference type="Gene3D" id="3.40.630.10">
    <property type="entry name" value="Zn peptidases"/>
    <property type="match status" value="1"/>
</dbReference>
<keyword evidence="12" id="KW-0256">Endoplasmic reticulum</keyword>
<evidence type="ECO:0000256" key="10">
    <source>
        <dbReference type="ARBA" id="ARBA00022729"/>
    </source>
</evidence>
<evidence type="ECO:0000256" key="6">
    <source>
        <dbReference type="ARBA" id="ARBA00022525"/>
    </source>
</evidence>
<protein>
    <recommendedName>
        <fullName evidence="5">Carboxypeptidase Q</fullName>
    </recommendedName>
    <alternativeName>
        <fullName evidence="20">Plasma glutamate carboxypeptidase</fullName>
    </alternativeName>
</protein>
<keyword evidence="13" id="KW-0862">Zinc</keyword>
<reference evidence="23 24" key="1">
    <citation type="submission" date="2024-07" db="EMBL/GenBank/DDBJ databases">
        <title>Luteimonas salilacus sp. nov., isolated from the shore soil of Salt Lake in Tibet of China.</title>
        <authorList>
            <person name="Zhang X."/>
            <person name="Li A."/>
        </authorList>
    </citation>
    <scope>NUCLEOTIDE SEQUENCE [LARGE SCALE GENOMIC DNA]</scope>
    <source>
        <strain evidence="23 24">B3-2-R+30</strain>
    </source>
</reference>
<keyword evidence="24" id="KW-1185">Reference proteome</keyword>
<evidence type="ECO:0000256" key="18">
    <source>
        <dbReference type="ARBA" id="ARBA00023228"/>
    </source>
</evidence>
<gene>
    <name evidence="23" type="ORF">AB6713_06155</name>
</gene>
<evidence type="ECO:0000256" key="16">
    <source>
        <dbReference type="ARBA" id="ARBA00023145"/>
    </source>
</evidence>
<keyword evidence="9" id="KW-0479">Metal-binding</keyword>
<dbReference type="PANTHER" id="PTHR12053">
    <property type="entry name" value="PROTEASE FAMILY M28 PLASMA GLUTAMATE CARBOXYPEPTIDASE-RELATED"/>
    <property type="match status" value="1"/>
</dbReference>
<proteinExistence type="predicted"/>
<name>A0ABV4HS40_9GAMM</name>
<dbReference type="EMBL" id="JBFWIC010000006">
    <property type="protein sequence ID" value="MEZ0474200.1"/>
    <property type="molecule type" value="Genomic_DNA"/>
</dbReference>
<evidence type="ECO:0000256" key="11">
    <source>
        <dbReference type="ARBA" id="ARBA00022801"/>
    </source>
</evidence>
<dbReference type="RefSeq" id="WP_370562018.1">
    <property type="nucleotide sequence ID" value="NZ_JBFWIB010000001.1"/>
</dbReference>
<evidence type="ECO:0000256" key="20">
    <source>
        <dbReference type="ARBA" id="ARBA00033328"/>
    </source>
</evidence>
<evidence type="ECO:0000256" key="7">
    <source>
        <dbReference type="ARBA" id="ARBA00022645"/>
    </source>
</evidence>
<keyword evidence="15" id="KW-0482">Metalloprotease</keyword>
<evidence type="ECO:0000256" key="14">
    <source>
        <dbReference type="ARBA" id="ARBA00023034"/>
    </source>
</evidence>
<feature type="domain" description="Peptidase M28" evidence="22">
    <location>
        <begin position="263"/>
        <end position="458"/>
    </location>
</feature>
<dbReference type="Gene3D" id="3.50.30.30">
    <property type="match status" value="1"/>
</dbReference>
<keyword evidence="6" id="KW-0964">Secreted</keyword>
<evidence type="ECO:0000313" key="23">
    <source>
        <dbReference type="EMBL" id="MEZ0474200.1"/>
    </source>
</evidence>
<keyword evidence="11" id="KW-0378">Hydrolase</keyword>
<feature type="chain" id="PRO_5045139778" description="Carboxypeptidase Q" evidence="21">
    <location>
        <begin position="31"/>
        <end position="479"/>
    </location>
</feature>
<evidence type="ECO:0000259" key="22">
    <source>
        <dbReference type="Pfam" id="PF04389"/>
    </source>
</evidence>
<evidence type="ECO:0000256" key="4">
    <source>
        <dbReference type="ARBA" id="ARBA00004613"/>
    </source>
</evidence>
<evidence type="ECO:0000256" key="12">
    <source>
        <dbReference type="ARBA" id="ARBA00022824"/>
    </source>
</evidence>
<evidence type="ECO:0000256" key="17">
    <source>
        <dbReference type="ARBA" id="ARBA00023180"/>
    </source>
</evidence>
<evidence type="ECO:0000256" key="8">
    <source>
        <dbReference type="ARBA" id="ARBA00022670"/>
    </source>
</evidence>
<sequence>MMRSRLRLRSALSLLCCLAALLALARPAMAADDIERTAAQLRDRALAGETIAYDFVSELTTRFGPRPAGSAAEHAAADWAAARLRALGFDRVEVQRFPLVGWVRGEESVEIVGAHPQRLVAAALGGSPATPTGGIEGEVVLFDSLDALRAAPAGALEGRIALVNQRMPRIAGAYGALVPGRLFAPGEAADRGAVALLLRSIGTGTARFAHVGSTRYRDGRVPLPSFALAGADADQIERLLALGEPVRVRLHSQARHVHTHSQNVVAELRGRETPDQTIVLAAHLDSWDAGTGAIDDGAGVAVVVAAAELIARLPQRPRRSLRVVLYGAEEVAQPHTPETGGAAYLERHAAEVQDHVLAMKSDFGAGAAQALSLPPGVADSGFGRALYRVLTPMAIVPSREPPGRGGVDIAPLVEAGVPAFVLRQDGSGYFDLHHTADDTLDKIDPANLDQNVAAWAALMWLAAETGADFRALSAAQAAE</sequence>
<evidence type="ECO:0000313" key="24">
    <source>
        <dbReference type="Proteomes" id="UP001566331"/>
    </source>
</evidence>
<keyword evidence="8" id="KW-0645">Protease</keyword>
<keyword evidence="14" id="KW-0333">Golgi apparatus</keyword>
<accession>A0ABV4HS40</accession>
<keyword evidence="16" id="KW-0865">Zymogen</keyword>
<organism evidence="23 24">
    <name type="scientific">Luteimonas salinilitoris</name>
    <dbReference type="NCBI Taxonomy" id="3237697"/>
    <lineage>
        <taxon>Bacteria</taxon>
        <taxon>Pseudomonadati</taxon>
        <taxon>Pseudomonadota</taxon>
        <taxon>Gammaproteobacteria</taxon>
        <taxon>Lysobacterales</taxon>
        <taxon>Lysobacteraceae</taxon>
        <taxon>Luteimonas</taxon>
    </lineage>
</organism>
<keyword evidence="10 21" id="KW-0732">Signal</keyword>
<dbReference type="Proteomes" id="UP001566331">
    <property type="component" value="Unassembled WGS sequence"/>
</dbReference>
<dbReference type="PANTHER" id="PTHR12053:SF3">
    <property type="entry name" value="CARBOXYPEPTIDASE Q"/>
    <property type="match status" value="1"/>
</dbReference>
<keyword evidence="17" id="KW-0325">Glycoprotein</keyword>
<keyword evidence="7" id="KW-0121">Carboxypeptidase</keyword>
<dbReference type="Pfam" id="PF04389">
    <property type="entry name" value="Peptidase_M28"/>
    <property type="match status" value="1"/>
</dbReference>
<evidence type="ECO:0000256" key="9">
    <source>
        <dbReference type="ARBA" id="ARBA00022723"/>
    </source>
</evidence>
<keyword evidence="18" id="KW-0458">Lysosome</keyword>
<comment type="subunit">
    <text evidence="19">Homodimer. The monomeric form is inactive while the homodimer is active.</text>
</comment>
<evidence type="ECO:0000256" key="15">
    <source>
        <dbReference type="ARBA" id="ARBA00023049"/>
    </source>
</evidence>
<evidence type="ECO:0000256" key="3">
    <source>
        <dbReference type="ARBA" id="ARBA00004555"/>
    </source>
</evidence>
<comment type="caution">
    <text evidence="23">The sequence shown here is derived from an EMBL/GenBank/DDBJ whole genome shotgun (WGS) entry which is preliminary data.</text>
</comment>
<comment type="subcellular location">
    <subcellularLocation>
        <location evidence="1">Endoplasmic reticulum</location>
    </subcellularLocation>
    <subcellularLocation>
        <location evidence="3">Golgi apparatus</location>
    </subcellularLocation>
    <subcellularLocation>
        <location evidence="2">Lysosome</location>
    </subcellularLocation>
    <subcellularLocation>
        <location evidence="4">Secreted</location>
    </subcellularLocation>
</comment>